<evidence type="ECO:0000256" key="12">
    <source>
        <dbReference type="SAM" id="SignalP"/>
    </source>
</evidence>
<comment type="cofactor">
    <cofactor evidence="1">
        <name>Mg(2+)</name>
        <dbReference type="ChEBI" id="CHEBI:18420"/>
    </cofactor>
</comment>
<evidence type="ECO:0000256" key="2">
    <source>
        <dbReference type="ARBA" id="ARBA00005135"/>
    </source>
</evidence>
<dbReference type="AlphaFoldDB" id="A0A1M5XSJ0"/>
<gene>
    <name evidence="13" type="ORF">SAMN02745196_02402</name>
</gene>
<dbReference type="GO" id="GO:0036424">
    <property type="term" value="F:L-phosphoserine phosphatase activity"/>
    <property type="evidence" value="ECO:0007669"/>
    <property type="project" value="TreeGrafter"/>
</dbReference>
<dbReference type="Gene3D" id="3.40.50.1000">
    <property type="entry name" value="HAD superfamily/HAD-like"/>
    <property type="match status" value="1"/>
</dbReference>
<dbReference type="SUPFAM" id="SSF56784">
    <property type="entry name" value="HAD-like"/>
    <property type="match status" value="1"/>
</dbReference>
<evidence type="ECO:0000256" key="6">
    <source>
        <dbReference type="ARBA" id="ARBA00022723"/>
    </source>
</evidence>
<evidence type="ECO:0000256" key="9">
    <source>
        <dbReference type="ARBA" id="ARBA00023299"/>
    </source>
</evidence>
<comment type="similarity">
    <text evidence="3">Belongs to the HAD-like hydrolase superfamily. SerB family.</text>
</comment>
<feature type="signal peptide" evidence="12">
    <location>
        <begin position="1"/>
        <end position="23"/>
    </location>
</feature>
<dbReference type="EMBL" id="FQXP01000009">
    <property type="protein sequence ID" value="SHI02233.1"/>
    <property type="molecule type" value="Genomic_DNA"/>
</dbReference>
<organism evidence="13 14">
    <name type="scientific">Clostridium collagenovorans DSM 3089</name>
    <dbReference type="NCBI Taxonomy" id="1121306"/>
    <lineage>
        <taxon>Bacteria</taxon>
        <taxon>Bacillati</taxon>
        <taxon>Bacillota</taxon>
        <taxon>Clostridia</taxon>
        <taxon>Eubacteriales</taxon>
        <taxon>Clostridiaceae</taxon>
        <taxon>Clostridium</taxon>
    </lineage>
</organism>
<keyword evidence="5" id="KW-0028">Amino-acid biosynthesis</keyword>
<dbReference type="GO" id="GO:0006564">
    <property type="term" value="P:L-serine biosynthetic process"/>
    <property type="evidence" value="ECO:0007669"/>
    <property type="project" value="UniProtKB-KW"/>
</dbReference>
<evidence type="ECO:0000256" key="5">
    <source>
        <dbReference type="ARBA" id="ARBA00022605"/>
    </source>
</evidence>
<dbReference type="EC" id="3.1.3.3" evidence="4"/>
<keyword evidence="12" id="KW-0732">Signal</keyword>
<comment type="pathway">
    <text evidence="2">Amino-acid biosynthesis; L-serine biosynthesis; L-serine from 3-phospho-D-glycerate: step 3/3.</text>
</comment>
<dbReference type="GO" id="GO:0000287">
    <property type="term" value="F:magnesium ion binding"/>
    <property type="evidence" value="ECO:0007669"/>
    <property type="project" value="TreeGrafter"/>
</dbReference>
<dbReference type="PANTHER" id="PTHR43344:SF2">
    <property type="entry name" value="PHOSPHOSERINE PHOSPHATASE"/>
    <property type="match status" value="1"/>
</dbReference>
<keyword evidence="14" id="KW-1185">Reference proteome</keyword>
<evidence type="ECO:0000313" key="13">
    <source>
        <dbReference type="EMBL" id="SHI02233.1"/>
    </source>
</evidence>
<dbReference type="InterPro" id="IPR050582">
    <property type="entry name" value="HAD-like_SerB"/>
</dbReference>
<proteinExistence type="inferred from homology"/>
<evidence type="ECO:0000256" key="1">
    <source>
        <dbReference type="ARBA" id="ARBA00001946"/>
    </source>
</evidence>
<dbReference type="PANTHER" id="PTHR43344">
    <property type="entry name" value="PHOSPHOSERINE PHOSPHATASE"/>
    <property type="match status" value="1"/>
</dbReference>
<dbReference type="RefSeq" id="WP_072832252.1">
    <property type="nucleotide sequence ID" value="NZ_FQXP01000009.1"/>
</dbReference>
<dbReference type="OrthoDB" id="1633110at2"/>
<comment type="catalytic activity">
    <reaction evidence="10">
        <text>O-phospho-L-serine + H2O = L-serine + phosphate</text>
        <dbReference type="Rhea" id="RHEA:21208"/>
        <dbReference type="ChEBI" id="CHEBI:15377"/>
        <dbReference type="ChEBI" id="CHEBI:33384"/>
        <dbReference type="ChEBI" id="CHEBI:43474"/>
        <dbReference type="ChEBI" id="CHEBI:57524"/>
        <dbReference type="EC" id="3.1.3.3"/>
    </reaction>
</comment>
<protein>
    <recommendedName>
        <fullName evidence="4">phosphoserine phosphatase</fullName>
        <ecNumber evidence="4">3.1.3.3</ecNumber>
    </recommendedName>
</protein>
<evidence type="ECO:0000256" key="11">
    <source>
        <dbReference type="ARBA" id="ARBA00048523"/>
    </source>
</evidence>
<name>A0A1M5XSJ0_9CLOT</name>
<reference evidence="13 14" key="1">
    <citation type="submission" date="2016-11" db="EMBL/GenBank/DDBJ databases">
        <authorList>
            <person name="Jaros S."/>
            <person name="Januszkiewicz K."/>
            <person name="Wedrychowicz H."/>
        </authorList>
    </citation>
    <scope>NUCLEOTIDE SEQUENCE [LARGE SCALE GENOMIC DNA]</scope>
    <source>
        <strain evidence="13 14">DSM 3089</strain>
    </source>
</reference>
<dbReference type="Proteomes" id="UP000184526">
    <property type="component" value="Unassembled WGS sequence"/>
</dbReference>
<accession>A0A1M5XSJ0</accession>
<evidence type="ECO:0000256" key="10">
    <source>
        <dbReference type="ARBA" id="ARBA00048138"/>
    </source>
</evidence>
<evidence type="ECO:0000313" key="14">
    <source>
        <dbReference type="Proteomes" id="UP000184526"/>
    </source>
</evidence>
<dbReference type="PROSITE" id="PS51257">
    <property type="entry name" value="PROKAR_LIPOPROTEIN"/>
    <property type="match status" value="1"/>
</dbReference>
<dbReference type="InterPro" id="IPR036412">
    <property type="entry name" value="HAD-like_sf"/>
</dbReference>
<dbReference type="Gene3D" id="1.20.1440.320">
    <property type="match status" value="1"/>
</dbReference>
<comment type="catalytic activity">
    <reaction evidence="11">
        <text>O-phospho-D-serine + H2O = D-serine + phosphate</text>
        <dbReference type="Rhea" id="RHEA:24873"/>
        <dbReference type="ChEBI" id="CHEBI:15377"/>
        <dbReference type="ChEBI" id="CHEBI:35247"/>
        <dbReference type="ChEBI" id="CHEBI:43474"/>
        <dbReference type="ChEBI" id="CHEBI:58680"/>
        <dbReference type="EC" id="3.1.3.3"/>
    </reaction>
</comment>
<dbReference type="InterPro" id="IPR023214">
    <property type="entry name" value="HAD_sf"/>
</dbReference>
<keyword evidence="9" id="KW-0718">Serine biosynthesis</keyword>
<sequence length="439" mass="49290">MNNFKKRTLSIALATLVAFSLTACGTTAKKDEASNAKTNVEEKATKSEYGLEQLAWAPDTYNALVNVIKEYGKDSKNYDEKQKPYAVFDWDNTTIMNDVEEALLAYQLENLEFKMTPEELDSVMKTNIPKDNFNEKCNNKDGKPVNIDSITEDITNDYKYLYENFKGLKGSKSLDEIKKTKEYTDFKAKLRYLYAAIGESFSSDVSYPWVTYLFAGMTSKEVATLTEKSNDYWLAHELGEETWTSSEEMPGKAGVVSVSFNTGLRTVAEQQNLYKALMENGIEVYICSASYIDVVKEFATNPKYGYNIPGEKVYAMELLKTEDKKITAELDPEYFQTQGKGKTETINKFLVPIHGHGPVIVGGDSNGDVNMLSDFDDTKVSLIINRCKGGKIGELCEKAIETMGKPEARFFLQGRNDNTGKYTSSEKSIKLGATEEKLK</sequence>
<evidence type="ECO:0000256" key="4">
    <source>
        <dbReference type="ARBA" id="ARBA00012640"/>
    </source>
</evidence>
<evidence type="ECO:0000256" key="8">
    <source>
        <dbReference type="ARBA" id="ARBA00022842"/>
    </source>
</evidence>
<dbReference type="GO" id="GO:0005737">
    <property type="term" value="C:cytoplasm"/>
    <property type="evidence" value="ECO:0007669"/>
    <property type="project" value="TreeGrafter"/>
</dbReference>
<keyword evidence="6" id="KW-0479">Metal-binding</keyword>
<keyword evidence="8" id="KW-0460">Magnesium</keyword>
<keyword evidence="7" id="KW-0378">Hydrolase</keyword>
<dbReference type="STRING" id="1121306.SAMN02745196_02402"/>
<feature type="chain" id="PRO_5038860025" description="phosphoserine phosphatase" evidence="12">
    <location>
        <begin position="24"/>
        <end position="439"/>
    </location>
</feature>
<evidence type="ECO:0000256" key="3">
    <source>
        <dbReference type="ARBA" id="ARBA00009184"/>
    </source>
</evidence>
<evidence type="ECO:0000256" key="7">
    <source>
        <dbReference type="ARBA" id="ARBA00022801"/>
    </source>
</evidence>